<sequence length="68" mass="7475">MPVEALLGTVIALLAAQMGLTFRQETRLSRMEGRLNGAMEAFKETLARHDDAIATLPCKVPKHPKEEA</sequence>
<dbReference type="EMBL" id="LAZR01060976">
    <property type="protein sequence ID" value="KKK64547.1"/>
    <property type="molecule type" value="Genomic_DNA"/>
</dbReference>
<gene>
    <name evidence="1" type="ORF">LCGC14_2983080</name>
</gene>
<proteinExistence type="predicted"/>
<evidence type="ECO:0000313" key="1">
    <source>
        <dbReference type="EMBL" id="KKK64547.1"/>
    </source>
</evidence>
<accession>A0A0F8X606</accession>
<reference evidence="1" key="1">
    <citation type="journal article" date="2015" name="Nature">
        <title>Complex archaea that bridge the gap between prokaryotes and eukaryotes.</title>
        <authorList>
            <person name="Spang A."/>
            <person name="Saw J.H."/>
            <person name="Jorgensen S.L."/>
            <person name="Zaremba-Niedzwiedzka K."/>
            <person name="Martijn J."/>
            <person name="Lind A.E."/>
            <person name="van Eijk R."/>
            <person name="Schleper C."/>
            <person name="Guy L."/>
            <person name="Ettema T.J."/>
        </authorList>
    </citation>
    <scope>NUCLEOTIDE SEQUENCE</scope>
</reference>
<dbReference type="AlphaFoldDB" id="A0A0F8X606"/>
<protein>
    <submittedName>
        <fullName evidence="1">Uncharacterized protein</fullName>
    </submittedName>
</protein>
<name>A0A0F8X606_9ZZZZ</name>
<organism evidence="1">
    <name type="scientific">marine sediment metagenome</name>
    <dbReference type="NCBI Taxonomy" id="412755"/>
    <lineage>
        <taxon>unclassified sequences</taxon>
        <taxon>metagenomes</taxon>
        <taxon>ecological metagenomes</taxon>
    </lineage>
</organism>
<comment type="caution">
    <text evidence="1">The sequence shown here is derived from an EMBL/GenBank/DDBJ whole genome shotgun (WGS) entry which is preliminary data.</text>
</comment>